<proteinExistence type="predicted"/>
<dbReference type="Pfam" id="PF25805">
    <property type="entry name" value="IQUB"/>
    <property type="match status" value="1"/>
</dbReference>
<keyword evidence="2" id="KW-0472">Membrane</keyword>
<dbReference type="STRING" id="67801.A0A1B0BWG0"/>
<evidence type="ECO:0000313" key="5">
    <source>
        <dbReference type="Proteomes" id="UP000092460"/>
    </source>
</evidence>
<protein>
    <recommendedName>
        <fullName evidence="3">IQ motif and ubiquitin-like domain-containing protein</fullName>
    </recommendedName>
</protein>
<name>A0A1B0BWG0_9MUSC</name>
<reference evidence="5" key="1">
    <citation type="submission" date="2015-01" db="EMBL/GenBank/DDBJ databases">
        <authorList>
            <person name="Aksoy S."/>
            <person name="Warren W."/>
            <person name="Wilson R.K."/>
        </authorList>
    </citation>
    <scope>NUCLEOTIDE SEQUENCE [LARGE SCALE GENOMIC DNA]</scope>
    <source>
        <strain evidence="5">IAEA</strain>
    </source>
</reference>
<feature type="domain" description="IQ motif and ubiquitin-like" evidence="3">
    <location>
        <begin position="409"/>
        <end position="524"/>
    </location>
</feature>
<feature type="transmembrane region" description="Helical" evidence="2">
    <location>
        <begin position="736"/>
        <end position="753"/>
    </location>
</feature>
<keyword evidence="2" id="KW-0812">Transmembrane</keyword>
<dbReference type="VEuPathDB" id="VectorBase:GPPI042675"/>
<dbReference type="PANTHER" id="PTHR21074:SF0">
    <property type="entry name" value="IQ AND UBIQUITIN-LIKE DOMAIN-CONTAINING PROTEIN"/>
    <property type="match status" value="1"/>
</dbReference>
<dbReference type="GO" id="GO:0001669">
    <property type="term" value="C:acrosomal vesicle"/>
    <property type="evidence" value="ECO:0007669"/>
    <property type="project" value="TreeGrafter"/>
</dbReference>
<dbReference type="InterPro" id="IPR057887">
    <property type="entry name" value="IQUB_helical"/>
</dbReference>
<dbReference type="EnsemblMetazoa" id="GPPI042675-RA">
    <property type="protein sequence ID" value="GPPI042675-PA"/>
    <property type="gene ID" value="GPPI042675"/>
</dbReference>
<reference evidence="4" key="2">
    <citation type="submission" date="2020-05" db="UniProtKB">
        <authorList>
            <consortium name="EnsemblMetazoa"/>
        </authorList>
    </citation>
    <scope>IDENTIFICATION</scope>
    <source>
        <strain evidence="4">IAEA</strain>
    </source>
</reference>
<dbReference type="EMBL" id="JXJN01021768">
    <property type="status" value="NOT_ANNOTATED_CDS"/>
    <property type="molecule type" value="Genomic_DNA"/>
</dbReference>
<dbReference type="Proteomes" id="UP000092460">
    <property type="component" value="Unassembled WGS sequence"/>
</dbReference>
<dbReference type="InterPro" id="IPR037695">
    <property type="entry name" value="IQUB"/>
</dbReference>
<dbReference type="GO" id="GO:0031514">
    <property type="term" value="C:motile cilium"/>
    <property type="evidence" value="ECO:0007669"/>
    <property type="project" value="TreeGrafter"/>
</dbReference>
<evidence type="ECO:0000256" key="2">
    <source>
        <dbReference type="SAM" id="Phobius"/>
    </source>
</evidence>
<dbReference type="GO" id="GO:0060271">
    <property type="term" value="P:cilium assembly"/>
    <property type="evidence" value="ECO:0007669"/>
    <property type="project" value="TreeGrafter"/>
</dbReference>
<dbReference type="GO" id="GO:0030317">
    <property type="term" value="P:flagellated sperm motility"/>
    <property type="evidence" value="ECO:0007669"/>
    <property type="project" value="TreeGrafter"/>
</dbReference>
<keyword evidence="1" id="KW-0175">Coiled coil</keyword>
<dbReference type="PANTHER" id="PTHR21074">
    <property type="entry name" value="IQ AND UBIQUITIN-LIKE DOMAIN-CONTAINING PROTEIN"/>
    <property type="match status" value="1"/>
</dbReference>
<keyword evidence="5" id="KW-1185">Reference proteome</keyword>
<feature type="transmembrane region" description="Helical" evidence="2">
    <location>
        <begin position="810"/>
        <end position="828"/>
    </location>
</feature>
<evidence type="ECO:0000313" key="4">
    <source>
        <dbReference type="EnsemblMetazoa" id="GPPI042675-PA"/>
    </source>
</evidence>
<keyword evidence="2" id="KW-1133">Transmembrane helix</keyword>
<evidence type="ECO:0000259" key="3">
    <source>
        <dbReference type="Pfam" id="PF25805"/>
    </source>
</evidence>
<dbReference type="AlphaFoldDB" id="A0A1B0BWG0"/>
<feature type="coiled-coil region" evidence="1">
    <location>
        <begin position="381"/>
        <end position="415"/>
    </location>
</feature>
<sequence length="987" mass="114586">MNCENKLANVSEVVFQPPPPRSVDCEKVAVKRPPTRKPKESPRLVVTEKKNLNGDDNCQNVTVKFQFNGNQVVAQTYPICITIGEIKTDLARRFDVDTDLLILSQCSRVQSDECVLSEASINEFRIYEFDLKLKARKKQKNVEKDERHEDHEPVLDFDVYYSKHRLPDFITICMEKNEEICHIPVAIHDEAIIKPTLCSYVDKATGLVYTDAFTQTGPLFDKQKYENYISRNTQTKEIVTKQIDTMHDQTAQCFLDGNNVRHWIESDDYYITPGKYQTYAQKMRAERRMHKIILIQRNFRRFKWQRWMRECACEYRRLVANRISEEEAFKKEQENRISREQRAKQFPRTKNDFDMLLGEVQKWKTAEMKRINNMYEGAPRIAEINILLNKEIEMLNNLECQRNLAYKSMEDARQQQLFKKMGEPIKWIGYADTVIHLDLLRNQRVRFLNGIYNDLCQDLPKEERLQLIDKVRALLLNEQCFPEFPELFELLDRERNLLIYTACADVSILRKRQNILFIELIKFTEEPQPKRQDNRMCVVCKLVKPYSKFAIRTRQFQVDTCKKCFYLKVSPAENLVYTSILRSIQREERRKRCNGSFAFILQMEDIRYLIREVWHGHSILSKCENLQRLRLPRWCKNEEWSPWNCVCLTENEARNHYRINDLEKTYDKKLILEVGNRQKLARSAFHNLAAVSTEFTETGTWWKVGLNHQRIVKLDDITTYKGADTLLQPSRYCTRFSNLSLVLNSLYGMALLILKAKDLSNGVLRRLRTAKVVITRTICGTLILAMSLAASSSPATPKTVFKSSVRKPSILALFSLFLVELLLSFGTLRPNIRHIRKNRESFSNSDSFARFILVQSANIETIRKACLRVRVLLFSAKANNEFTVLALIICSSIEGNEGEVEDNLGSGKILSLVESSLRFSKAAAISFPKIIPSINYSKYNDAIPLGLLTGSSPLVSTSTLFVTSFDLLPCVASFVATFVDDLKALPE</sequence>
<organism evidence="4 5">
    <name type="scientific">Glossina palpalis gambiensis</name>
    <dbReference type="NCBI Taxonomy" id="67801"/>
    <lineage>
        <taxon>Eukaryota</taxon>
        <taxon>Metazoa</taxon>
        <taxon>Ecdysozoa</taxon>
        <taxon>Arthropoda</taxon>
        <taxon>Hexapoda</taxon>
        <taxon>Insecta</taxon>
        <taxon>Pterygota</taxon>
        <taxon>Neoptera</taxon>
        <taxon>Endopterygota</taxon>
        <taxon>Diptera</taxon>
        <taxon>Brachycera</taxon>
        <taxon>Muscomorpha</taxon>
        <taxon>Hippoboscoidea</taxon>
        <taxon>Glossinidae</taxon>
        <taxon>Glossina</taxon>
    </lineage>
</organism>
<feature type="transmembrane region" description="Helical" evidence="2">
    <location>
        <begin position="773"/>
        <end position="790"/>
    </location>
</feature>
<accession>A0A1B0BWG0</accession>
<evidence type="ECO:0000256" key="1">
    <source>
        <dbReference type="SAM" id="Coils"/>
    </source>
</evidence>